<dbReference type="Gene3D" id="1.20.1420.30">
    <property type="entry name" value="NCX, central ion-binding region"/>
    <property type="match status" value="1"/>
</dbReference>
<name>A0A857C5U8_9HYPH</name>
<dbReference type="NCBIfam" id="TIGR00367">
    <property type="entry name" value="calcium/sodium antiporter"/>
    <property type="match status" value="1"/>
</dbReference>
<comment type="subcellular location">
    <subcellularLocation>
        <location evidence="1">Membrane</location>
        <topology evidence="1">Multi-pass membrane protein</topology>
    </subcellularLocation>
</comment>
<protein>
    <submittedName>
        <fullName evidence="7">Calcium/sodium antiporter</fullName>
    </submittedName>
</protein>
<evidence type="ECO:0000256" key="2">
    <source>
        <dbReference type="ARBA" id="ARBA00022692"/>
    </source>
</evidence>
<dbReference type="GO" id="GO:0005886">
    <property type="term" value="C:plasma membrane"/>
    <property type="evidence" value="ECO:0007669"/>
    <property type="project" value="TreeGrafter"/>
</dbReference>
<evidence type="ECO:0000256" key="3">
    <source>
        <dbReference type="ARBA" id="ARBA00022989"/>
    </source>
</evidence>
<dbReference type="GO" id="GO:0006874">
    <property type="term" value="P:intracellular calcium ion homeostasis"/>
    <property type="evidence" value="ECO:0007669"/>
    <property type="project" value="TreeGrafter"/>
</dbReference>
<proteinExistence type="predicted"/>
<gene>
    <name evidence="7" type="ORF">GH266_07410</name>
</gene>
<dbReference type="Proteomes" id="UP000435648">
    <property type="component" value="Chromosome"/>
</dbReference>
<dbReference type="PANTHER" id="PTHR10846">
    <property type="entry name" value="SODIUM/POTASSIUM/CALCIUM EXCHANGER"/>
    <property type="match status" value="1"/>
</dbReference>
<dbReference type="InterPro" id="IPR004837">
    <property type="entry name" value="NaCa_Exmemb"/>
</dbReference>
<feature type="transmembrane region" description="Helical" evidence="5">
    <location>
        <begin position="68"/>
        <end position="93"/>
    </location>
</feature>
<sequence>MLIDYVSLVGGLVVLIVAGDVLVRGSVSIAERLGIPTLVIGLTIVAFGTSAPELVISLGAALDGLSGIAIGNVVGSNIANVLAVLGLPALFAATSCNENGAVRNSVFMVAITAIFIGMAFHSPLSRFDGTILLMLLALFLWESVRATRKHRAQNGGAAAVADGDGDEELPFDEVEGVPENVGLAILFIVLGLIGLPLGAHFTIEGASALARNWGVSDAVIGLTVVALGTSLPELMTSLMAAIRGHAAVALGNVIGSNIFNLVAIMGITSMVVPLQVPPEVLRLDLWAMLACALLVLAFAAFKVTIRWPSGIILCALYALYIFVVFQTGKVA</sequence>
<dbReference type="Pfam" id="PF01699">
    <property type="entry name" value="Na_Ca_ex"/>
    <property type="match status" value="2"/>
</dbReference>
<dbReference type="KEGG" id="siw:GH266_07410"/>
<accession>A0A857C5U8</accession>
<dbReference type="InterPro" id="IPR004481">
    <property type="entry name" value="K/Na/Ca-exchanger"/>
</dbReference>
<organism evidence="7 8">
    <name type="scientific">Stappia indica</name>
    <dbReference type="NCBI Taxonomy" id="538381"/>
    <lineage>
        <taxon>Bacteria</taxon>
        <taxon>Pseudomonadati</taxon>
        <taxon>Pseudomonadota</taxon>
        <taxon>Alphaproteobacteria</taxon>
        <taxon>Hyphomicrobiales</taxon>
        <taxon>Stappiaceae</taxon>
        <taxon>Stappia</taxon>
    </lineage>
</organism>
<evidence type="ECO:0000259" key="6">
    <source>
        <dbReference type="Pfam" id="PF01699"/>
    </source>
</evidence>
<feature type="transmembrane region" description="Helical" evidence="5">
    <location>
        <begin position="215"/>
        <end position="235"/>
    </location>
</feature>
<dbReference type="GO" id="GO:0005262">
    <property type="term" value="F:calcium channel activity"/>
    <property type="evidence" value="ECO:0007669"/>
    <property type="project" value="TreeGrafter"/>
</dbReference>
<feature type="transmembrane region" description="Helical" evidence="5">
    <location>
        <begin position="181"/>
        <end position="203"/>
    </location>
</feature>
<feature type="transmembrane region" description="Helical" evidence="5">
    <location>
        <begin position="127"/>
        <end position="144"/>
    </location>
</feature>
<feature type="domain" description="Sodium/calcium exchanger membrane region" evidence="6">
    <location>
        <begin position="6"/>
        <end position="141"/>
    </location>
</feature>
<feature type="transmembrane region" description="Helical" evidence="5">
    <location>
        <begin position="310"/>
        <end position="328"/>
    </location>
</feature>
<evidence type="ECO:0000313" key="8">
    <source>
        <dbReference type="Proteomes" id="UP000435648"/>
    </source>
</evidence>
<feature type="domain" description="Sodium/calcium exchanger membrane region" evidence="6">
    <location>
        <begin position="184"/>
        <end position="325"/>
    </location>
</feature>
<evidence type="ECO:0000256" key="4">
    <source>
        <dbReference type="ARBA" id="ARBA00023136"/>
    </source>
</evidence>
<feature type="transmembrane region" description="Helical" evidence="5">
    <location>
        <begin position="105"/>
        <end position="121"/>
    </location>
</feature>
<feature type="transmembrane region" description="Helical" evidence="5">
    <location>
        <begin position="35"/>
        <end position="62"/>
    </location>
</feature>
<feature type="transmembrane region" description="Helical" evidence="5">
    <location>
        <begin position="247"/>
        <end position="273"/>
    </location>
</feature>
<keyword evidence="4 5" id="KW-0472">Membrane</keyword>
<dbReference type="RefSeq" id="WP_158193321.1">
    <property type="nucleotide sequence ID" value="NZ_CP046908.1"/>
</dbReference>
<evidence type="ECO:0000313" key="7">
    <source>
        <dbReference type="EMBL" id="QGZ34350.1"/>
    </source>
</evidence>
<dbReference type="EMBL" id="CP046908">
    <property type="protein sequence ID" value="QGZ34350.1"/>
    <property type="molecule type" value="Genomic_DNA"/>
</dbReference>
<keyword evidence="2 5" id="KW-0812">Transmembrane</keyword>
<dbReference type="AlphaFoldDB" id="A0A857C5U8"/>
<dbReference type="InterPro" id="IPR044880">
    <property type="entry name" value="NCX_ion-bd_dom_sf"/>
</dbReference>
<evidence type="ECO:0000256" key="5">
    <source>
        <dbReference type="SAM" id="Phobius"/>
    </source>
</evidence>
<feature type="transmembrane region" description="Helical" evidence="5">
    <location>
        <begin position="6"/>
        <end position="23"/>
    </location>
</feature>
<keyword evidence="3 5" id="KW-1133">Transmembrane helix</keyword>
<dbReference type="GO" id="GO:0008273">
    <property type="term" value="F:calcium, potassium:sodium antiporter activity"/>
    <property type="evidence" value="ECO:0007669"/>
    <property type="project" value="TreeGrafter"/>
</dbReference>
<feature type="transmembrane region" description="Helical" evidence="5">
    <location>
        <begin position="285"/>
        <end position="303"/>
    </location>
</feature>
<dbReference type="PANTHER" id="PTHR10846:SF8">
    <property type="entry name" value="INNER MEMBRANE PROTEIN YRBG"/>
    <property type="match status" value="1"/>
</dbReference>
<dbReference type="OrthoDB" id="9794225at2"/>
<evidence type="ECO:0000256" key="1">
    <source>
        <dbReference type="ARBA" id="ARBA00004141"/>
    </source>
</evidence>
<reference evidence="7 8" key="1">
    <citation type="submission" date="2019-12" db="EMBL/GenBank/DDBJ databases">
        <title>The genome of Stappia indica PHM037.</title>
        <authorList>
            <person name="Kacar D."/>
            <person name="Galan B."/>
            <person name="Canedo L."/>
            <person name="Rodriguez P."/>
            <person name="de la Calle F."/>
            <person name="Garcia J.L."/>
        </authorList>
    </citation>
    <scope>NUCLEOTIDE SEQUENCE [LARGE SCALE GENOMIC DNA]</scope>
    <source>
        <strain evidence="7 8">PHM037</strain>
    </source>
</reference>